<protein>
    <submittedName>
        <fullName evidence="1">Uncharacterized protein</fullName>
    </submittedName>
</protein>
<evidence type="ECO:0000313" key="1">
    <source>
        <dbReference type="EMBL" id="GAI52802.1"/>
    </source>
</evidence>
<sequence>MPMTICSELKEAREKYQRAIFYLKKVHPHKRGCISRYGAEIRRLDQAIKVIDEHGRGGLRR</sequence>
<comment type="caution">
    <text evidence="1">The sequence shown here is derived from an EMBL/GenBank/DDBJ whole genome shotgun (WGS) entry which is preliminary data.</text>
</comment>
<name>X1P909_9ZZZZ</name>
<accession>X1P909</accession>
<gene>
    <name evidence="1" type="ORF">S06H3_56475</name>
</gene>
<organism evidence="1">
    <name type="scientific">marine sediment metagenome</name>
    <dbReference type="NCBI Taxonomy" id="412755"/>
    <lineage>
        <taxon>unclassified sequences</taxon>
        <taxon>metagenomes</taxon>
        <taxon>ecological metagenomes</taxon>
    </lineage>
</organism>
<reference evidence="1" key="1">
    <citation type="journal article" date="2014" name="Front. Microbiol.">
        <title>High frequency of phylogenetically diverse reductive dehalogenase-homologous genes in deep subseafloor sedimentary metagenomes.</title>
        <authorList>
            <person name="Kawai M."/>
            <person name="Futagami T."/>
            <person name="Toyoda A."/>
            <person name="Takaki Y."/>
            <person name="Nishi S."/>
            <person name="Hori S."/>
            <person name="Arai W."/>
            <person name="Tsubouchi T."/>
            <person name="Morono Y."/>
            <person name="Uchiyama I."/>
            <person name="Ito T."/>
            <person name="Fujiyama A."/>
            <person name="Inagaki F."/>
            <person name="Takami H."/>
        </authorList>
    </citation>
    <scope>NUCLEOTIDE SEQUENCE</scope>
    <source>
        <strain evidence="1">Expedition CK06-06</strain>
    </source>
</reference>
<proteinExistence type="predicted"/>
<dbReference type="EMBL" id="BARV01036326">
    <property type="protein sequence ID" value="GAI52802.1"/>
    <property type="molecule type" value="Genomic_DNA"/>
</dbReference>
<dbReference type="AlphaFoldDB" id="X1P909"/>